<keyword evidence="4" id="KW-1185">Reference proteome</keyword>
<dbReference type="EMBL" id="JABAIM010000001">
    <property type="protein sequence ID" value="NLR73871.1"/>
    <property type="molecule type" value="Genomic_DNA"/>
</dbReference>
<dbReference type="PANTHER" id="PTHR30006">
    <property type="entry name" value="THIAMINE-BINDING PERIPLASMIC PROTEIN-RELATED"/>
    <property type="match status" value="1"/>
</dbReference>
<dbReference type="InterPro" id="IPR005948">
    <property type="entry name" value="ThiB-like"/>
</dbReference>
<name>A0A847RVM3_9NEIS</name>
<dbReference type="RefSeq" id="WP_168875524.1">
    <property type="nucleotide sequence ID" value="NZ_JABAIM010000001.1"/>
</dbReference>
<gene>
    <name evidence="3" type="ORF">HF682_01690</name>
</gene>
<feature type="chain" id="PRO_5032721478" evidence="2">
    <location>
        <begin position="22"/>
        <end position="340"/>
    </location>
</feature>
<dbReference type="PANTHER" id="PTHR30006:SF2">
    <property type="entry name" value="ABC TRANSPORTER SUBSTRATE-BINDING PROTEIN"/>
    <property type="match status" value="1"/>
</dbReference>
<dbReference type="GO" id="GO:0030288">
    <property type="term" value="C:outer membrane-bounded periplasmic space"/>
    <property type="evidence" value="ECO:0007669"/>
    <property type="project" value="TreeGrafter"/>
</dbReference>
<dbReference type="Proteomes" id="UP000587991">
    <property type="component" value="Unassembled WGS sequence"/>
</dbReference>
<dbReference type="AlphaFoldDB" id="A0A847RVM3"/>
<proteinExistence type="predicted"/>
<dbReference type="GO" id="GO:0015888">
    <property type="term" value="P:thiamine transport"/>
    <property type="evidence" value="ECO:0007669"/>
    <property type="project" value="InterPro"/>
</dbReference>
<dbReference type="SUPFAM" id="SSF53850">
    <property type="entry name" value="Periplasmic binding protein-like II"/>
    <property type="match status" value="1"/>
</dbReference>
<evidence type="ECO:0000313" key="3">
    <source>
        <dbReference type="EMBL" id="NLR73871.1"/>
    </source>
</evidence>
<evidence type="ECO:0000256" key="1">
    <source>
        <dbReference type="ARBA" id="ARBA00022729"/>
    </source>
</evidence>
<accession>A0A847RVM3</accession>
<dbReference type="GO" id="GO:0030975">
    <property type="term" value="F:thiamine binding"/>
    <property type="evidence" value="ECO:0007669"/>
    <property type="project" value="InterPro"/>
</dbReference>
<sequence length="340" mass="37471">MLLRRLVVSAVAVLAASALQAAELRVLSHSSFSVNKQKLAEFEQKNGVKVSIIKAGDAGEMLNKLILTKSAPIADVVYGIDNLLLAKAQSAGVLERYTAPTSANVRSFKLGDALTPVDYGWVMLNVDKAYVAQHKLALPKTLEDLTQPAYKGMLVVENPATSSTGLAFLAATVNHFGEQKAWAFWEKLRDNDLKITQGWTEAYEKEFSRNGGKRPFVVSYQTSPAAELFYSEGKLKEPPTDNLYLPGSRFMQVEGVALVKGGKEAALGKAFIAFLQSEGVQQELPTSMWMFPVLQTVKLDDSYRFAQAPQGSNKNEQPVVSQNAQQLQDWVARWTRIMRP</sequence>
<dbReference type="Pfam" id="PF13343">
    <property type="entry name" value="SBP_bac_6"/>
    <property type="match status" value="1"/>
</dbReference>
<reference evidence="3 4" key="1">
    <citation type="submission" date="2020-04" db="EMBL/GenBank/DDBJ databases">
        <title>Draft genome of Leeia sp. IMCC25680.</title>
        <authorList>
            <person name="Song J."/>
            <person name="Cho J.-C."/>
        </authorList>
    </citation>
    <scope>NUCLEOTIDE SEQUENCE [LARGE SCALE GENOMIC DNA]</scope>
    <source>
        <strain evidence="3 4">IMCC25680</strain>
    </source>
</reference>
<dbReference type="GO" id="GO:0030976">
    <property type="term" value="F:thiamine pyrophosphate binding"/>
    <property type="evidence" value="ECO:0007669"/>
    <property type="project" value="TreeGrafter"/>
</dbReference>
<feature type="signal peptide" evidence="2">
    <location>
        <begin position="1"/>
        <end position="21"/>
    </location>
</feature>
<dbReference type="Gene3D" id="3.40.190.10">
    <property type="entry name" value="Periplasmic binding protein-like II"/>
    <property type="match status" value="2"/>
</dbReference>
<evidence type="ECO:0000313" key="4">
    <source>
        <dbReference type="Proteomes" id="UP000587991"/>
    </source>
</evidence>
<evidence type="ECO:0000256" key="2">
    <source>
        <dbReference type="SAM" id="SignalP"/>
    </source>
</evidence>
<organism evidence="3 4">
    <name type="scientific">Leeia aquatica</name>
    <dbReference type="NCBI Taxonomy" id="2725557"/>
    <lineage>
        <taxon>Bacteria</taxon>
        <taxon>Pseudomonadati</taxon>
        <taxon>Pseudomonadota</taxon>
        <taxon>Betaproteobacteria</taxon>
        <taxon>Neisseriales</taxon>
        <taxon>Leeiaceae</taxon>
        <taxon>Leeia</taxon>
    </lineage>
</organism>
<comment type="caution">
    <text evidence="3">The sequence shown here is derived from an EMBL/GenBank/DDBJ whole genome shotgun (WGS) entry which is preliminary data.</text>
</comment>
<protein>
    <submittedName>
        <fullName evidence="3">Thiamine ABC transporter substrate-binding protein</fullName>
    </submittedName>
</protein>
<dbReference type="NCBIfam" id="TIGR01254">
    <property type="entry name" value="sfuA"/>
    <property type="match status" value="1"/>
</dbReference>
<keyword evidence="1 2" id="KW-0732">Signal</keyword>